<keyword evidence="3" id="KW-0548">Nucleotidyltransferase</keyword>
<dbReference type="EMBL" id="JTDY01000016">
    <property type="protein sequence ID" value="KOB79408.1"/>
    <property type="molecule type" value="Genomic_DNA"/>
</dbReference>
<protein>
    <submittedName>
        <fullName evidence="3">U6 snRNA-specific terminal uridylyltransferase 1</fullName>
    </submittedName>
</protein>
<evidence type="ECO:0000313" key="4">
    <source>
        <dbReference type="Proteomes" id="UP000037510"/>
    </source>
</evidence>
<dbReference type="AlphaFoldDB" id="A0A0L7LV68"/>
<dbReference type="PANTHER" id="PTHR12271">
    <property type="entry name" value="POLY A POLYMERASE CID PAP -RELATED"/>
    <property type="match status" value="1"/>
</dbReference>
<evidence type="ECO:0000259" key="2">
    <source>
        <dbReference type="Pfam" id="PF22600"/>
    </source>
</evidence>
<proteinExistence type="predicted"/>
<reference evidence="3 4" key="1">
    <citation type="journal article" date="2015" name="Genome Biol. Evol.">
        <title>The genome of winter moth (Operophtera brumata) provides a genomic perspective on sexual dimorphism and phenology.</title>
        <authorList>
            <person name="Derks M.F."/>
            <person name="Smit S."/>
            <person name="Salis L."/>
            <person name="Schijlen E."/>
            <person name="Bossers A."/>
            <person name="Mateman C."/>
            <person name="Pijl A.S."/>
            <person name="de Ridder D."/>
            <person name="Groenen M.A."/>
            <person name="Visser M.E."/>
            <person name="Megens H.J."/>
        </authorList>
    </citation>
    <scope>NUCLEOTIDE SEQUENCE [LARGE SCALE GENOMIC DNA]</scope>
    <source>
        <strain evidence="3">WM2013NL</strain>
        <tissue evidence="3">Head and thorax</tissue>
    </source>
</reference>
<dbReference type="InterPro" id="IPR043519">
    <property type="entry name" value="NT_sf"/>
</dbReference>
<dbReference type="GO" id="GO:0031123">
    <property type="term" value="P:RNA 3'-end processing"/>
    <property type="evidence" value="ECO:0007669"/>
    <property type="project" value="TreeGrafter"/>
</dbReference>
<dbReference type="InterPro" id="IPR054708">
    <property type="entry name" value="MTPAP-like_central"/>
</dbReference>
<name>A0A0L7LV68_OPEBR</name>
<dbReference type="SUPFAM" id="SSF81301">
    <property type="entry name" value="Nucleotidyltransferase"/>
    <property type="match status" value="1"/>
</dbReference>
<feature type="signal peptide" evidence="1">
    <location>
        <begin position="1"/>
        <end position="17"/>
    </location>
</feature>
<feature type="domain" description="Poly(A) RNA polymerase mitochondrial-like central palm" evidence="2">
    <location>
        <begin position="28"/>
        <end position="156"/>
    </location>
</feature>
<accession>A0A0L7LV68</accession>
<keyword evidence="1" id="KW-0732">Signal</keyword>
<dbReference type="GO" id="GO:0050265">
    <property type="term" value="F:RNA uridylyltransferase activity"/>
    <property type="evidence" value="ECO:0007669"/>
    <property type="project" value="TreeGrafter"/>
</dbReference>
<evidence type="ECO:0000313" key="3">
    <source>
        <dbReference type="EMBL" id="KOB79408.1"/>
    </source>
</evidence>
<dbReference type="SUPFAM" id="SSF81631">
    <property type="entry name" value="PAP/OAS1 substrate-binding domain"/>
    <property type="match status" value="1"/>
</dbReference>
<organism evidence="3 4">
    <name type="scientific">Operophtera brumata</name>
    <name type="common">Winter moth</name>
    <name type="synonym">Phalaena brumata</name>
    <dbReference type="NCBI Taxonomy" id="104452"/>
    <lineage>
        <taxon>Eukaryota</taxon>
        <taxon>Metazoa</taxon>
        <taxon>Ecdysozoa</taxon>
        <taxon>Arthropoda</taxon>
        <taxon>Hexapoda</taxon>
        <taxon>Insecta</taxon>
        <taxon>Pterygota</taxon>
        <taxon>Neoptera</taxon>
        <taxon>Endopterygota</taxon>
        <taxon>Lepidoptera</taxon>
        <taxon>Glossata</taxon>
        <taxon>Ditrysia</taxon>
        <taxon>Geometroidea</taxon>
        <taxon>Geometridae</taxon>
        <taxon>Larentiinae</taxon>
        <taxon>Operophtera</taxon>
    </lineage>
</organism>
<dbReference type="Gene3D" id="1.10.1410.10">
    <property type="match status" value="1"/>
</dbReference>
<keyword evidence="3" id="KW-0808">Transferase</keyword>
<feature type="chain" id="PRO_5005573736" evidence="1">
    <location>
        <begin position="18"/>
        <end position="366"/>
    </location>
</feature>
<dbReference type="Gene3D" id="3.30.460.10">
    <property type="entry name" value="Beta Polymerase, domain 2"/>
    <property type="match status" value="1"/>
</dbReference>
<dbReference type="Proteomes" id="UP000037510">
    <property type="component" value="Unassembled WGS sequence"/>
</dbReference>
<dbReference type="STRING" id="104452.A0A0L7LV68"/>
<evidence type="ECO:0000256" key="1">
    <source>
        <dbReference type="SAM" id="SignalP"/>
    </source>
</evidence>
<dbReference type="CDD" id="cd05402">
    <property type="entry name" value="NT_PAP_TUTase"/>
    <property type="match status" value="1"/>
</dbReference>
<gene>
    <name evidence="3" type="ORF">OBRU01_00368</name>
</gene>
<dbReference type="PANTHER" id="PTHR12271:SF66">
    <property type="entry name" value="TERMINAL URIDYLYLTRANSFERASE TAILOR"/>
    <property type="match status" value="1"/>
</dbReference>
<comment type="caution">
    <text evidence="3">The sequence shown here is derived from an EMBL/GenBank/DDBJ whole genome shotgun (WGS) entry which is preliminary data.</text>
</comment>
<dbReference type="Pfam" id="PF22600">
    <property type="entry name" value="MTPAP-like_central"/>
    <property type="match status" value="1"/>
</dbReference>
<keyword evidence="4" id="KW-1185">Reference proteome</keyword>
<sequence>MLKAVIAAALLWSVLEARSSPQQASGSFSEQAARLINSIRMPEEQLGAVPTILHELELALRTHWPGCDVIPFGSTVTGLALLGSDIDAYVLLPDRSVPAHGPINYEVAQVLGQFPDYTDIRPSFYYVRCVHVPSQTRIDVHVNNLEGGRNSALLSYLLNLDDRVKILAIIIKYWWNKLHITEFKTVPSYGMSLMVIFYLQQVNMLPPVRALQTNAEHLVYEEWNSGFDEIDFKPRNNDSLYQLMGGFFDFYNDFNFDKHMISPFIGHPVKLKLFEDLGSVPNEFECYRRNVAENIQKPVDLSGELYVQDPFVHNKNLAVSLSAQDSSLFKKELKRIALKYRENNENAFLDQILSVQVSLRIQSAKL</sequence>